<gene>
    <name evidence="2" type="ORF">GALL_553410</name>
</gene>
<proteinExistence type="predicted"/>
<sequence length="135" mass="14321">MAEALAYITGHLTDAILADVPHANLPGTPGVEAVHRMRGAVRRARSALSVFRPAVEASALATIDTGLRTLGHQLGPTRDWDVFVEETLPAIREALPGVFDLAAWPALATHAKACEALPVFQEISQPFHVAAPAES</sequence>
<dbReference type="InterPro" id="IPR007899">
    <property type="entry name" value="CHAD_dom"/>
</dbReference>
<protein>
    <submittedName>
        <fullName evidence="2">CHAD domain protein</fullName>
    </submittedName>
</protein>
<dbReference type="Pfam" id="PF05235">
    <property type="entry name" value="CHAD"/>
    <property type="match status" value="1"/>
</dbReference>
<dbReference type="InterPro" id="IPR038186">
    <property type="entry name" value="CHAD_dom_sf"/>
</dbReference>
<organism evidence="2">
    <name type="scientific">mine drainage metagenome</name>
    <dbReference type="NCBI Taxonomy" id="410659"/>
    <lineage>
        <taxon>unclassified sequences</taxon>
        <taxon>metagenomes</taxon>
        <taxon>ecological metagenomes</taxon>
    </lineage>
</organism>
<dbReference type="PANTHER" id="PTHR39339:SF1">
    <property type="entry name" value="CHAD DOMAIN-CONTAINING PROTEIN"/>
    <property type="match status" value="1"/>
</dbReference>
<dbReference type="PANTHER" id="PTHR39339">
    <property type="entry name" value="SLR1444 PROTEIN"/>
    <property type="match status" value="1"/>
</dbReference>
<evidence type="ECO:0000313" key="2">
    <source>
        <dbReference type="EMBL" id="OIQ63121.1"/>
    </source>
</evidence>
<dbReference type="Gene3D" id="1.40.20.10">
    <property type="entry name" value="CHAD domain"/>
    <property type="match status" value="1"/>
</dbReference>
<accession>A0A1J5NV79</accession>
<feature type="domain" description="CHAD" evidence="1">
    <location>
        <begin position="31"/>
        <end position="112"/>
    </location>
</feature>
<comment type="caution">
    <text evidence="2">The sequence shown here is derived from an EMBL/GenBank/DDBJ whole genome shotgun (WGS) entry which is preliminary data.</text>
</comment>
<dbReference type="AlphaFoldDB" id="A0A1J5NV79"/>
<name>A0A1J5NV79_9ZZZZ</name>
<dbReference type="EMBL" id="MLJW01009289">
    <property type="protein sequence ID" value="OIQ63121.1"/>
    <property type="molecule type" value="Genomic_DNA"/>
</dbReference>
<evidence type="ECO:0000259" key="1">
    <source>
        <dbReference type="Pfam" id="PF05235"/>
    </source>
</evidence>
<reference evidence="2" key="1">
    <citation type="submission" date="2016-10" db="EMBL/GenBank/DDBJ databases">
        <title>Sequence of Gallionella enrichment culture.</title>
        <authorList>
            <person name="Poehlein A."/>
            <person name="Muehling M."/>
            <person name="Daniel R."/>
        </authorList>
    </citation>
    <scope>NUCLEOTIDE SEQUENCE</scope>
</reference>